<keyword evidence="2" id="KW-1185">Reference proteome</keyword>
<evidence type="ECO:0008006" key="3">
    <source>
        <dbReference type="Google" id="ProtNLM"/>
    </source>
</evidence>
<evidence type="ECO:0000313" key="2">
    <source>
        <dbReference type="Proteomes" id="UP001151760"/>
    </source>
</evidence>
<proteinExistence type="predicted"/>
<organism evidence="1 2">
    <name type="scientific">Tanacetum coccineum</name>
    <dbReference type="NCBI Taxonomy" id="301880"/>
    <lineage>
        <taxon>Eukaryota</taxon>
        <taxon>Viridiplantae</taxon>
        <taxon>Streptophyta</taxon>
        <taxon>Embryophyta</taxon>
        <taxon>Tracheophyta</taxon>
        <taxon>Spermatophyta</taxon>
        <taxon>Magnoliopsida</taxon>
        <taxon>eudicotyledons</taxon>
        <taxon>Gunneridae</taxon>
        <taxon>Pentapetalae</taxon>
        <taxon>asterids</taxon>
        <taxon>campanulids</taxon>
        <taxon>Asterales</taxon>
        <taxon>Asteraceae</taxon>
        <taxon>Asteroideae</taxon>
        <taxon>Anthemideae</taxon>
        <taxon>Anthemidinae</taxon>
        <taxon>Tanacetum</taxon>
    </lineage>
</organism>
<gene>
    <name evidence="1" type="ORF">Tco_0992425</name>
</gene>
<dbReference type="EMBL" id="BQNB010016925">
    <property type="protein sequence ID" value="GJT57371.1"/>
    <property type="molecule type" value="Genomic_DNA"/>
</dbReference>
<name>A0ABQ5F216_9ASTR</name>
<reference evidence="1" key="2">
    <citation type="submission" date="2022-01" db="EMBL/GenBank/DDBJ databases">
        <authorList>
            <person name="Yamashiro T."/>
            <person name="Shiraishi A."/>
            <person name="Satake H."/>
            <person name="Nakayama K."/>
        </authorList>
    </citation>
    <scope>NUCLEOTIDE SEQUENCE</scope>
</reference>
<accession>A0ABQ5F216</accession>
<protein>
    <recommendedName>
        <fullName evidence="3">DNA-directed RNA polymerase</fullName>
    </recommendedName>
</protein>
<sequence>MTILEPINKMTSQNKEQYFVDIKVMNYLLQGEIQGDAQEDELTTEMMLLAKAITQRYSTPTNNRICTSSNTRNQAVIQDGMVDIKGKNIGNAENGNRIAGRHNINQEANAGNGHYARDCLKPRVCDAKYFREQMLVATKDETGMHLKEEENDFMLDNIYGDDSLEELSATVIMMAHIQPIDDKSNAELKYDAEVIGEVNAPQINLISGMLSKGIHEHKNHKKLKTVINTSADDQIDSDIIFDDPYVKNNGVMMNMIQMLTINLMLTLNL</sequence>
<evidence type="ECO:0000313" key="1">
    <source>
        <dbReference type="EMBL" id="GJT57371.1"/>
    </source>
</evidence>
<dbReference type="Proteomes" id="UP001151760">
    <property type="component" value="Unassembled WGS sequence"/>
</dbReference>
<comment type="caution">
    <text evidence="1">The sequence shown here is derived from an EMBL/GenBank/DDBJ whole genome shotgun (WGS) entry which is preliminary data.</text>
</comment>
<reference evidence="1" key="1">
    <citation type="journal article" date="2022" name="Int. J. Mol. Sci.">
        <title>Draft Genome of Tanacetum Coccineum: Genomic Comparison of Closely Related Tanacetum-Family Plants.</title>
        <authorList>
            <person name="Yamashiro T."/>
            <person name="Shiraishi A."/>
            <person name="Nakayama K."/>
            <person name="Satake H."/>
        </authorList>
    </citation>
    <scope>NUCLEOTIDE SEQUENCE</scope>
</reference>